<organism evidence="1 2">
    <name type="scientific">Hirundo rustica rustica</name>
    <dbReference type="NCBI Taxonomy" id="333673"/>
    <lineage>
        <taxon>Eukaryota</taxon>
        <taxon>Metazoa</taxon>
        <taxon>Chordata</taxon>
        <taxon>Craniata</taxon>
        <taxon>Vertebrata</taxon>
        <taxon>Euteleostomi</taxon>
        <taxon>Archelosauria</taxon>
        <taxon>Archosauria</taxon>
        <taxon>Dinosauria</taxon>
        <taxon>Saurischia</taxon>
        <taxon>Theropoda</taxon>
        <taxon>Coelurosauria</taxon>
        <taxon>Aves</taxon>
        <taxon>Neognathae</taxon>
        <taxon>Neoaves</taxon>
        <taxon>Telluraves</taxon>
        <taxon>Australaves</taxon>
        <taxon>Passeriformes</taxon>
        <taxon>Sylvioidea</taxon>
        <taxon>Hirundinidae</taxon>
        <taxon>Hirundo</taxon>
    </lineage>
</organism>
<sequence>MSSPLALLFPRPNNASATLHMTYSLGLHQLLCLSLGLLQHLNVFLVVRGPELDTELKVFSHQCQVYGENHCPGPAGHNIADTGQDALGLLWPPGHTAGSRSVQEQSFEKVANVGEDEARKPYKYDCLDSENEKPVSEIELKLDKGDIQMFQQQLLFLSPSTFHLHS</sequence>
<dbReference type="Proteomes" id="UP000269221">
    <property type="component" value="Unassembled WGS sequence"/>
</dbReference>
<accession>A0A3M0LAN3</accession>
<gene>
    <name evidence="1" type="ORF">DUI87_00769</name>
</gene>
<keyword evidence="2" id="KW-1185">Reference proteome</keyword>
<comment type="caution">
    <text evidence="1">The sequence shown here is derived from an EMBL/GenBank/DDBJ whole genome shotgun (WGS) entry which is preliminary data.</text>
</comment>
<protein>
    <submittedName>
        <fullName evidence="1">Uncharacterized protein</fullName>
    </submittedName>
</protein>
<reference evidence="1 2" key="1">
    <citation type="submission" date="2018-07" db="EMBL/GenBank/DDBJ databases">
        <title>A high quality draft genome assembly of the barn swallow (H. rustica rustica).</title>
        <authorList>
            <person name="Formenti G."/>
            <person name="Chiara M."/>
            <person name="Poveda L."/>
            <person name="Francoijs K.-J."/>
            <person name="Bonisoli-Alquati A."/>
            <person name="Canova L."/>
            <person name="Gianfranceschi L."/>
            <person name="Horner D.S."/>
            <person name="Saino N."/>
        </authorList>
    </citation>
    <scope>NUCLEOTIDE SEQUENCE [LARGE SCALE GENOMIC DNA]</scope>
    <source>
        <strain evidence="1">Chelidonia</strain>
        <tissue evidence="1">Blood</tissue>
    </source>
</reference>
<evidence type="ECO:0000313" key="1">
    <source>
        <dbReference type="EMBL" id="RMC22455.1"/>
    </source>
</evidence>
<name>A0A3M0LAN3_HIRRU</name>
<evidence type="ECO:0000313" key="2">
    <source>
        <dbReference type="Proteomes" id="UP000269221"/>
    </source>
</evidence>
<dbReference type="AlphaFoldDB" id="A0A3M0LAN3"/>
<dbReference type="EMBL" id="QRBI01000092">
    <property type="protein sequence ID" value="RMC22455.1"/>
    <property type="molecule type" value="Genomic_DNA"/>
</dbReference>
<proteinExistence type="predicted"/>